<comment type="caution">
    <text evidence="1">The sequence shown here is derived from an EMBL/GenBank/DDBJ whole genome shotgun (WGS) entry which is preliminary data.</text>
</comment>
<accession>A0A314UUC2</accession>
<evidence type="ECO:0000313" key="2">
    <source>
        <dbReference type="Proteomes" id="UP000250321"/>
    </source>
</evidence>
<dbReference type="Proteomes" id="UP000250321">
    <property type="component" value="Unassembled WGS sequence"/>
</dbReference>
<reference evidence="1 2" key="1">
    <citation type="submission" date="2018-02" db="EMBL/GenBank/DDBJ databases">
        <title>Draft genome of wild Prunus yedoensis var. nudiflora.</title>
        <authorList>
            <person name="Baek S."/>
            <person name="Kim J.-H."/>
            <person name="Choi K."/>
            <person name="Kim G.-B."/>
            <person name="Cho A."/>
            <person name="Jang H."/>
            <person name="Shin C.-H."/>
            <person name="Yu H.-J."/>
            <person name="Mun J.-H."/>
        </authorList>
    </citation>
    <scope>NUCLEOTIDE SEQUENCE [LARGE SCALE GENOMIC DNA]</scope>
    <source>
        <strain evidence="2">cv. Jeju island</strain>
        <tissue evidence="1">Leaf</tissue>
    </source>
</reference>
<evidence type="ECO:0000313" key="1">
    <source>
        <dbReference type="EMBL" id="PQM40538.1"/>
    </source>
</evidence>
<organism evidence="1 2">
    <name type="scientific">Prunus yedoensis var. nudiflora</name>
    <dbReference type="NCBI Taxonomy" id="2094558"/>
    <lineage>
        <taxon>Eukaryota</taxon>
        <taxon>Viridiplantae</taxon>
        <taxon>Streptophyta</taxon>
        <taxon>Embryophyta</taxon>
        <taxon>Tracheophyta</taxon>
        <taxon>Spermatophyta</taxon>
        <taxon>Magnoliopsida</taxon>
        <taxon>eudicotyledons</taxon>
        <taxon>Gunneridae</taxon>
        <taxon>Pentapetalae</taxon>
        <taxon>rosids</taxon>
        <taxon>fabids</taxon>
        <taxon>Rosales</taxon>
        <taxon>Rosaceae</taxon>
        <taxon>Amygdaloideae</taxon>
        <taxon>Amygdaleae</taxon>
        <taxon>Prunus</taxon>
    </lineage>
</organism>
<keyword evidence="2" id="KW-1185">Reference proteome</keyword>
<gene>
    <name evidence="1" type="ORF">Pyn_10861</name>
</gene>
<sequence>MDCSSLEEATIGNSRLRRSSHGNVELAMKLAGIVKAEDMWVLDLVRHAKRERGEREVWCVEIKGPQ</sequence>
<dbReference type="EMBL" id="PJQY01003060">
    <property type="protein sequence ID" value="PQM40538.1"/>
    <property type="molecule type" value="Genomic_DNA"/>
</dbReference>
<dbReference type="AlphaFoldDB" id="A0A314UUC2"/>
<name>A0A314UUC2_PRUYE</name>
<proteinExistence type="predicted"/>
<protein>
    <submittedName>
        <fullName evidence="1">Uncharacterized protein</fullName>
    </submittedName>
</protein>